<dbReference type="EMBL" id="JAAVLX010000005">
    <property type="protein sequence ID" value="NOJ41541.1"/>
    <property type="molecule type" value="Genomic_DNA"/>
</dbReference>
<proteinExistence type="predicted"/>
<dbReference type="AlphaFoldDB" id="A0A7Y4GTF0"/>
<feature type="region of interest" description="Disordered" evidence="1">
    <location>
        <begin position="1"/>
        <end position="23"/>
    </location>
</feature>
<comment type="caution">
    <text evidence="2">The sequence shown here is derived from an EMBL/GenBank/DDBJ whole genome shotgun (WGS) entry which is preliminary data.</text>
</comment>
<sequence>MQHRAAEQQRSWPASTSSREDQGGLILSTGAIKESVWHGTVDLVLKKGETAFKDEPETGTYFHG</sequence>
<evidence type="ECO:0000313" key="2">
    <source>
        <dbReference type="EMBL" id="NOJ41541.1"/>
    </source>
</evidence>
<keyword evidence="3" id="KW-1185">Reference proteome</keyword>
<dbReference type="Proteomes" id="UP000544122">
    <property type="component" value="Unassembled WGS sequence"/>
</dbReference>
<gene>
    <name evidence="2" type="ORF">HCN58_18415</name>
</gene>
<feature type="compositionally biased region" description="Polar residues" evidence="1">
    <location>
        <begin position="8"/>
        <end position="17"/>
    </location>
</feature>
<dbReference type="RefSeq" id="WP_171580783.1">
    <property type="nucleotide sequence ID" value="NZ_JAAVLX010000005.1"/>
</dbReference>
<name>A0A7Y4GTF0_9BRAD</name>
<reference evidence="2 3" key="1">
    <citation type="submission" date="2020-03" db="EMBL/GenBank/DDBJ databases">
        <title>Bradyrhizobium diversity isolated from nodules of Indigofera sp.</title>
        <authorList>
            <person name="Klepa M."/>
            <person name="Helene L."/>
            <person name="Hungria M."/>
        </authorList>
    </citation>
    <scope>NUCLEOTIDE SEQUENCE [LARGE SCALE GENOMIC DNA]</scope>
    <source>
        <strain evidence="2 3">WSM 1791</strain>
    </source>
</reference>
<organism evidence="2 3">
    <name type="scientific">Bradyrhizobium australiense</name>
    <dbReference type="NCBI Taxonomy" id="2721161"/>
    <lineage>
        <taxon>Bacteria</taxon>
        <taxon>Pseudomonadati</taxon>
        <taxon>Pseudomonadota</taxon>
        <taxon>Alphaproteobacteria</taxon>
        <taxon>Hyphomicrobiales</taxon>
        <taxon>Nitrobacteraceae</taxon>
        <taxon>Bradyrhizobium</taxon>
    </lineage>
</organism>
<evidence type="ECO:0000256" key="1">
    <source>
        <dbReference type="SAM" id="MobiDB-lite"/>
    </source>
</evidence>
<accession>A0A7Y4GTF0</accession>
<protein>
    <submittedName>
        <fullName evidence="2">Uncharacterized protein</fullName>
    </submittedName>
</protein>
<evidence type="ECO:0000313" key="3">
    <source>
        <dbReference type="Proteomes" id="UP000544122"/>
    </source>
</evidence>